<name>A0A367ZSH4_9BACT</name>
<reference evidence="2 3" key="1">
    <citation type="submission" date="2018-05" db="EMBL/GenBank/DDBJ databases">
        <title>A metagenomic window into the 2 km-deep terrestrial subsurface aquifer revealed taxonomically and functionally diverse microbial community comprising novel uncultured bacterial lineages.</title>
        <authorList>
            <person name="Kadnikov V.V."/>
            <person name="Mardanov A.V."/>
            <person name="Beletsky A.V."/>
            <person name="Banks D."/>
            <person name="Pimenov N.V."/>
            <person name="Frank Y.A."/>
            <person name="Karnachuk O.V."/>
            <person name="Ravin N.V."/>
        </authorList>
    </citation>
    <scope>NUCLEOTIDE SEQUENCE [LARGE SCALE GENOMIC DNA]</scope>
    <source>
        <strain evidence="2">BY5</strain>
    </source>
</reference>
<dbReference type="SUPFAM" id="SSF48371">
    <property type="entry name" value="ARM repeat"/>
    <property type="match status" value="1"/>
</dbReference>
<dbReference type="GO" id="GO:0016491">
    <property type="term" value="F:oxidoreductase activity"/>
    <property type="evidence" value="ECO:0007669"/>
    <property type="project" value="TreeGrafter"/>
</dbReference>
<dbReference type="Gene3D" id="1.25.10.10">
    <property type="entry name" value="Leucine-rich Repeat Variant"/>
    <property type="match status" value="3"/>
</dbReference>
<dbReference type="PROSITE" id="PS50077">
    <property type="entry name" value="HEAT_REPEAT"/>
    <property type="match status" value="1"/>
</dbReference>
<organism evidence="2 3">
    <name type="scientific">Candidatus Ozemobacter sibiricus</name>
    <dbReference type="NCBI Taxonomy" id="2268124"/>
    <lineage>
        <taxon>Bacteria</taxon>
        <taxon>Candidatus Ozemobacteria</taxon>
        <taxon>Candidatus Ozemobacterales</taxon>
        <taxon>Candidatus Ozemobacteraceae</taxon>
        <taxon>Candidatus Ozemobacter</taxon>
    </lineage>
</organism>
<dbReference type="AlphaFoldDB" id="A0A367ZSH4"/>
<evidence type="ECO:0008006" key="4">
    <source>
        <dbReference type="Google" id="ProtNLM"/>
    </source>
</evidence>
<comment type="caution">
    <text evidence="2">The sequence shown here is derived from an EMBL/GenBank/DDBJ whole genome shotgun (WGS) entry which is preliminary data.</text>
</comment>
<accession>A0A367ZSH4</accession>
<protein>
    <recommendedName>
        <fullName evidence="4">HEAT repeat protein</fullName>
    </recommendedName>
</protein>
<evidence type="ECO:0000313" key="3">
    <source>
        <dbReference type="Proteomes" id="UP000252355"/>
    </source>
</evidence>
<evidence type="ECO:0000256" key="1">
    <source>
        <dbReference type="ARBA" id="ARBA00045876"/>
    </source>
</evidence>
<proteinExistence type="predicted"/>
<dbReference type="Pfam" id="PF13646">
    <property type="entry name" value="HEAT_2"/>
    <property type="match status" value="4"/>
</dbReference>
<gene>
    <name evidence="2" type="ORF">OZSIB_2472</name>
</gene>
<dbReference type="InterPro" id="IPR004155">
    <property type="entry name" value="PBS_lyase_HEAT"/>
</dbReference>
<dbReference type="InterPro" id="IPR021133">
    <property type="entry name" value="HEAT_type_2"/>
</dbReference>
<dbReference type="PANTHER" id="PTHR12697:SF5">
    <property type="entry name" value="DEOXYHYPUSINE HYDROXYLASE"/>
    <property type="match status" value="1"/>
</dbReference>
<dbReference type="SMART" id="SM00567">
    <property type="entry name" value="EZ_HEAT"/>
    <property type="match status" value="8"/>
</dbReference>
<dbReference type="PANTHER" id="PTHR12697">
    <property type="entry name" value="PBS LYASE HEAT-LIKE PROTEIN"/>
    <property type="match status" value="1"/>
</dbReference>
<dbReference type="Proteomes" id="UP000252355">
    <property type="component" value="Unassembled WGS sequence"/>
</dbReference>
<evidence type="ECO:0000313" key="2">
    <source>
        <dbReference type="EMBL" id="RCK81095.1"/>
    </source>
</evidence>
<dbReference type="InterPro" id="IPR016024">
    <property type="entry name" value="ARM-type_fold"/>
</dbReference>
<comment type="function">
    <text evidence="1">Catalyzes the hydroxylation of the N(6)-(4-aminobutyl)-L-lysine intermediate produced by deoxyhypusine synthase/DHPS on a critical lysine of the eukaryotic translation initiation factor 5A/eIF-5A. This is the second step of the post-translational modification of that lysine into an unusual amino acid residue named hypusine. Hypusination is unique to mature eIF-5A factor and is essential for its function.</text>
</comment>
<dbReference type="EMBL" id="QOQW01000003">
    <property type="protein sequence ID" value="RCK81095.1"/>
    <property type="molecule type" value="Genomic_DNA"/>
</dbReference>
<sequence length="438" mass="48306">MDYATLKKLFKDRDKMVRLFCLKTALRDNVPGLEEFLKEGLRDERPDVVAAALKGARRVDDAEINGMVLTYLESPNLLLRTEALFALEGKRSAQVKGALCEFLKREEDANLLASGIRIIGTYRSAEFIPMLKAFLTFEDERVRANAVEALGEIDHPEVPEILKALVSDRNNRVRANAIKALWERGIRFGLNTLPDELRSPNPRKRASVAYILGIVKEERSLDLLLGLLGDISPTVRNRAVLSLGRVGTARAIGHLLAAYPKEEEPNIRDNIVSACLNISPDLAVSRLVEKFASEEDPRVRANLIKSIGATRHPKTLVLLSRALRDNDPRVRANAIEGVAMHGDPSLADLLYPLLNDSHNRVRSNAAAALWKLGGMGAVITLKQMLRSSHKQMRASAAWALGEIGAVQFSDLLQDLSNDADPDVRKCALKALAKVAKIA</sequence>
<dbReference type="InterPro" id="IPR011989">
    <property type="entry name" value="ARM-like"/>
</dbReference>